<dbReference type="AlphaFoldDB" id="A0A0M0BU13"/>
<dbReference type="EMBL" id="LFWV01000022">
    <property type="protein sequence ID" value="KON31845.1"/>
    <property type="molecule type" value="Genomic_DNA"/>
</dbReference>
<sequence>MLIGIISDTHDNLPMIEKAIKRLNKENVALVLHAGDYVSPFVIPKFKALNAKLIGVLGNNDGDHEFLKKRFSECPKCEVRGRFAEIIAEGFKIALLHGDETELLKALSNCGGFDAVVHGHSHAKVSRKNGKTLIVNPGEVCGYLSGKATIALLDTAKRDAKIVELEL</sequence>
<dbReference type="InterPro" id="IPR000979">
    <property type="entry name" value="Phosphodiesterase_MJ0936/Vps29"/>
</dbReference>
<name>A0A0M0BU13_9ARCH</name>
<dbReference type="PANTHER" id="PTHR43165:SF1">
    <property type="entry name" value="PHOSPHODIESTERASE MJ0936"/>
    <property type="match status" value="1"/>
</dbReference>
<dbReference type="InterPro" id="IPR041802">
    <property type="entry name" value="MPP_YfcE"/>
</dbReference>
<dbReference type="NCBIfam" id="TIGR00040">
    <property type="entry name" value="yfcE"/>
    <property type="match status" value="1"/>
</dbReference>
<reference evidence="4" key="1">
    <citation type="submission" date="2015-06" db="EMBL/GenBank/DDBJ databases">
        <title>New insights into the roles of widespread benthic archaea in carbon and nitrogen cycling.</title>
        <authorList>
            <person name="Lazar C.S."/>
            <person name="Baker B.J."/>
            <person name="Seitz K.W."/>
            <person name="Hyde A.S."/>
            <person name="Dick G.J."/>
            <person name="Hinrichs K.-U."/>
            <person name="Teske A.P."/>
        </authorList>
    </citation>
    <scope>NUCLEOTIDE SEQUENCE [LARGE SCALE GENOMIC DNA]</scope>
</reference>
<dbReference type="EC" id="3.1.4.-" evidence="1"/>
<dbReference type="GO" id="GO:0016787">
    <property type="term" value="F:hydrolase activity"/>
    <property type="evidence" value="ECO:0007669"/>
    <property type="project" value="UniProtKB-UniRule"/>
</dbReference>
<evidence type="ECO:0000313" key="3">
    <source>
        <dbReference type="EMBL" id="KON31845.1"/>
    </source>
</evidence>
<evidence type="ECO:0000256" key="1">
    <source>
        <dbReference type="RuleBase" id="RU362039"/>
    </source>
</evidence>
<accession>A0A0M0BU13</accession>
<dbReference type="CDD" id="cd00841">
    <property type="entry name" value="MPP_YfcE"/>
    <property type="match status" value="1"/>
</dbReference>
<keyword evidence="1" id="KW-0479">Metal-binding</keyword>
<dbReference type="SUPFAM" id="SSF56300">
    <property type="entry name" value="Metallo-dependent phosphatases"/>
    <property type="match status" value="1"/>
</dbReference>
<dbReference type="PANTHER" id="PTHR43165">
    <property type="entry name" value="METALLOPHOSPHOESTERASE"/>
    <property type="match status" value="1"/>
</dbReference>
<dbReference type="Gene3D" id="3.60.21.10">
    <property type="match status" value="1"/>
</dbReference>
<feature type="domain" description="Calcineurin-like phosphoesterase" evidence="2">
    <location>
        <begin position="1"/>
        <end position="157"/>
    </location>
</feature>
<comment type="similarity">
    <text evidence="1">Belongs to the metallophosphoesterase superfamily. YfcE family.</text>
</comment>
<dbReference type="InterPro" id="IPR024654">
    <property type="entry name" value="Calcineurin-like_PHP_lpxH"/>
</dbReference>
<dbReference type="Pfam" id="PF12850">
    <property type="entry name" value="Metallophos_2"/>
    <property type="match status" value="1"/>
</dbReference>
<evidence type="ECO:0000259" key="2">
    <source>
        <dbReference type="Pfam" id="PF12850"/>
    </source>
</evidence>
<protein>
    <recommendedName>
        <fullName evidence="1">Phosphoesterase</fullName>
        <ecNumber evidence="1">3.1.4.-</ecNumber>
    </recommendedName>
</protein>
<comment type="cofactor">
    <cofactor evidence="1">
        <name>a divalent metal cation</name>
        <dbReference type="ChEBI" id="CHEBI:60240"/>
    </cofactor>
</comment>
<dbReference type="Proteomes" id="UP000054016">
    <property type="component" value="Unassembled WGS sequence"/>
</dbReference>
<proteinExistence type="inferred from homology"/>
<gene>
    <name evidence="3" type="ORF">AC478_02055</name>
</gene>
<dbReference type="InterPro" id="IPR053193">
    <property type="entry name" value="MetalloPDE_YfcE-like"/>
</dbReference>
<evidence type="ECO:0000313" key="4">
    <source>
        <dbReference type="Proteomes" id="UP000054016"/>
    </source>
</evidence>
<dbReference type="InterPro" id="IPR029052">
    <property type="entry name" value="Metallo-depent_PP-like"/>
</dbReference>
<comment type="caution">
    <text evidence="3">The sequence shown here is derived from an EMBL/GenBank/DDBJ whole genome shotgun (WGS) entry which is preliminary data.</text>
</comment>
<dbReference type="GO" id="GO:0046872">
    <property type="term" value="F:metal ion binding"/>
    <property type="evidence" value="ECO:0007669"/>
    <property type="project" value="UniProtKB-KW"/>
</dbReference>
<organism evidence="3 4">
    <name type="scientific">miscellaneous Crenarchaeota group-1 archaeon SG8-32-3</name>
    <dbReference type="NCBI Taxonomy" id="1685125"/>
    <lineage>
        <taxon>Archaea</taxon>
        <taxon>Candidatus Bathyarchaeota</taxon>
        <taxon>MCG-1</taxon>
    </lineage>
</organism>